<keyword evidence="2" id="KW-0472">Membrane</keyword>
<feature type="transmembrane region" description="Helical" evidence="2">
    <location>
        <begin position="85"/>
        <end position="102"/>
    </location>
</feature>
<evidence type="ECO:0000313" key="3">
    <source>
        <dbReference type="EMBL" id="CAJ0569322.1"/>
    </source>
</evidence>
<keyword evidence="2" id="KW-1133">Transmembrane helix</keyword>
<organism evidence="3 4">
    <name type="scientific">Mesorhabditis spiculigera</name>
    <dbReference type="NCBI Taxonomy" id="96644"/>
    <lineage>
        <taxon>Eukaryota</taxon>
        <taxon>Metazoa</taxon>
        <taxon>Ecdysozoa</taxon>
        <taxon>Nematoda</taxon>
        <taxon>Chromadorea</taxon>
        <taxon>Rhabditida</taxon>
        <taxon>Rhabditina</taxon>
        <taxon>Rhabditomorpha</taxon>
        <taxon>Rhabditoidea</taxon>
        <taxon>Rhabditidae</taxon>
        <taxon>Mesorhabditinae</taxon>
        <taxon>Mesorhabditis</taxon>
    </lineage>
</organism>
<keyword evidence="4" id="KW-1185">Reference proteome</keyword>
<proteinExistence type="predicted"/>
<comment type="caution">
    <text evidence="3">The sequence shown here is derived from an EMBL/GenBank/DDBJ whole genome shotgun (WGS) entry which is preliminary data.</text>
</comment>
<evidence type="ECO:0000256" key="2">
    <source>
        <dbReference type="SAM" id="Phobius"/>
    </source>
</evidence>
<dbReference type="Proteomes" id="UP001177023">
    <property type="component" value="Unassembled WGS sequence"/>
</dbReference>
<dbReference type="AlphaFoldDB" id="A0AA36G136"/>
<accession>A0AA36G136</accession>
<keyword evidence="2" id="KW-0812">Transmembrane</keyword>
<reference evidence="3" key="1">
    <citation type="submission" date="2023-06" db="EMBL/GenBank/DDBJ databases">
        <authorList>
            <person name="Delattre M."/>
        </authorList>
    </citation>
    <scope>NUCLEOTIDE SEQUENCE</scope>
    <source>
        <strain evidence="3">AF72</strain>
    </source>
</reference>
<feature type="region of interest" description="Disordered" evidence="1">
    <location>
        <begin position="256"/>
        <end position="275"/>
    </location>
</feature>
<evidence type="ECO:0000313" key="4">
    <source>
        <dbReference type="Proteomes" id="UP001177023"/>
    </source>
</evidence>
<dbReference type="EMBL" id="CATQJA010002007">
    <property type="protein sequence ID" value="CAJ0569322.1"/>
    <property type="molecule type" value="Genomic_DNA"/>
</dbReference>
<feature type="transmembrane region" description="Helical" evidence="2">
    <location>
        <begin position="213"/>
        <end position="236"/>
    </location>
</feature>
<name>A0AA36G136_9BILA</name>
<sequence>PNADTVCCYNNQVDYFCCLDASADQCPDYHQVTAVIQNNFPQNPFALKSYFFREGIEDEIVDNGLAEEGPNDSGMAVERNGPDSGFIFCSLGLLGMVVVAAVNPPPADIAPKQVNEYPQYLMTIGLLALFGWSLFSLHFLGVIATSISSSFLLSIFILYQLGQLCAQFVILAFTLTVRTRLHRRLEDVYIGKARCSTGFGCEPVSRFQHSETLLIVFFSVCTLAQIALLIASSVLCERISYKELLKAQAQREREEDEDALFADDGHETALSTART</sequence>
<gene>
    <name evidence="3" type="ORF">MSPICULIGERA_LOCUS7805</name>
</gene>
<feature type="transmembrane region" description="Helical" evidence="2">
    <location>
        <begin position="122"/>
        <end position="144"/>
    </location>
</feature>
<evidence type="ECO:0000256" key="1">
    <source>
        <dbReference type="SAM" id="MobiDB-lite"/>
    </source>
</evidence>
<feature type="non-terminal residue" evidence="3">
    <location>
        <position position="275"/>
    </location>
</feature>
<protein>
    <submittedName>
        <fullName evidence="3">Uncharacterized protein</fullName>
    </submittedName>
</protein>
<feature type="non-terminal residue" evidence="3">
    <location>
        <position position="1"/>
    </location>
</feature>
<feature type="transmembrane region" description="Helical" evidence="2">
    <location>
        <begin position="151"/>
        <end position="175"/>
    </location>
</feature>